<dbReference type="SUPFAM" id="SSF74924">
    <property type="entry name" value="Cap-Gly domain"/>
    <property type="match status" value="1"/>
</dbReference>
<feature type="region of interest" description="Disordered" evidence="6">
    <location>
        <begin position="421"/>
        <end position="441"/>
    </location>
</feature>
<feature type="region of interest" description="Disordered" evidence="6">
    <location>
        <begin position="198"/>
        <end position="250"/>
    </location>
</feature>
<keyword evidence="4" id="KW-0175">Coiled coil</keyword>
<feature type="compositionally biased region" description="Basic and acidic residues" evidence="6">
    <location>
        <begin position="241"/>
        <end position="250"/>
    </location>
</feature>
<feature type="compositionally biased region" description="Polar residues" evidence="6">
    <location>
        <begin position="475"/>
        <end position="486"/>
    </location>
</feature>
<dbReference type="Gene3D" id="4.10.60.10">
    <property type="entry name" value="Zinc finger, CCHC-type"/>
    <property type="match status" value="1"/>
</dbReference>
<evidence type="ECO:0000256" key="4">
    <source>
        <dbReference type="ARBA" id="ARBA00023054"/>
    </source>
</evidence>
<dbReference type="GO" id="GO:0005874">
    <property type="term" value="C:microtubule"/>
    <property type="evidence" value="ECO:0007669"/>
    <property type="project" value="UniProtKB-KW"/>
</dbReference>
<name>A0AAN6E8Q5_9EURO</name>
<evidence type="ECO:0000259" key="7">
    <source>
        <dbReference type="PROSITE" id="PS50245"/>
    </source>
</evidence>
<comment type="subcellular location">
    <subcellularLocation>
        <location evidence="1">Cytoplasm</location>
        <location evidence="1">Cytoskeleton</location>
    </subcellularLocation>
</comment>
<feature type="compositionally biased region" description="Pro residues" evidence="6">
    <location>
        <begin position="717"/>
        <end position="726"/>
    </location>
</feature>
<dbReference type="Pfam" id="PF01302">
    <property type="entry name" value="CAP_GLY"/>
    <property type="match status" value="1"/>
</dbReference>
<feature type="region of interest" description="Disordered" evidence="6">
    <location>
        <begin position="553"/>
        <end position="585"/>
    </location>
</feature>
<feature type="compositionally biased region" description="Polar residues" evidence="6">
    <location>
        <begin position="225"/>
        <end position="238"/>
    </location>
</feature>
<evidence type="ECO:0000313" key="8">
    <source>
        <dbReference type="EMBL" id="KAI1618755.1"/>
    </source>
</evidence>
<dbReference type="SMART" id="SM01052">
    <property type="entry name" value="CAP_GLY"/>
    <property type="match status" value="1"/>
</dbReference>
<feature type="compositionally biased region" description="Acidic residues" evidence="6">
    <location>
        <begin position="215"/>
        <end position="224"/>
    </location>
</feature>
<proteinExistence type="predicted"/>
<protein>
    <recommendedName>
        <fullName evidence="7">CAP-Gly domain-containing protein</fullName>
    </recommendedName>
</protein>
<keyword evidence="5" id="KW-0206">Cytoskeleton</keyword>
<feature type="region of interest" description="Disordered" evidence="6">
    <location>
        <begin position="638"/>
        <end position="733"/>
    </location>
</feature>
<dbReference type="AlphaFoldDB" id="A0AAN6E8Q5"/>
<comment type="caution">
    <text evidence="8">The sequence shown here is derived from an EMBL/GenBank/DDBJ whole genome shotgun (WGS) entry which is preliminary data.</text>
</comment>
<feature type="region of interest" description="Disordered" evidence="6">
    <location>
        <begin position="85"/>
        <end position="168"/>
    </location>
</feature>
<feature type="region of interest" description="Disordered" evidence="6">
    <location>
        <begin position="473"/>
        <end position="497"/>
    </location>
</feature>
<sequence>MMSSVSIGDTVVVPGDMYGVVKFIGPVTGKKGTFAGVQLATEYAARGKNSGEVDGRYYFKTTVPGSGIFLPLEKAVKKTIGPVGLGVRNSPGPGTPTRLSSFNQGGRTPAIARPNFSQSVGPGVRAGAASPSLKPPVRRESLPRPSSPLRKVNTPAAKPLTTPKVRQSGIGLAKSTNGAHRPSPRPSNTFAQNLRQSTAMSNNARASPSLGPESSFDETQEQEADSTPTPTPQVNRTADANVEKYETKIRGLENELNDTRREMREQIATFGEMERSFNELQKLLPSLEQDSRRGGDDDDDELPRDVISLREVIREKNEKIKLLTAEFDANRADFRSTIDTLEMASTETERVYEKRVDELLEEVRNLQDRSEDVESVALQLKQLEELVQDLEENVEDARRGEAEARGEVEFLRGEVERSRSELRRERERLRTEEQLNGNSAGDVDELRAQLSSKDDEIRGLKAIIQNLNETHDTAPKTNGIATNGYKSTEDNTEDEADENRLSMRQQIRDLEALLQQKSAHEEELANEVKHLRSSVTLSKFPMSGAAFGIHTAIRSPGGHSRGNSADLDKKHLSTGTTGSQKTVVLTPQRTTHGYGQHDPADDDGAVSSASVSSAALWCEICEESGHDILTCTNMFGQQTSQSQGGSLGRRSGKDVVREGLRRSEENKRQTEPAAGGRLGVDADRPAPLMSRKGSSTSVSPLASLPSPGLDGPEDALPSPPPPPLPPKSTTAMIEGTGAQAGMLAGRASGVIDPEKWCALCERDGHDSVDCPLEDAF</sequence>
<dbReference type="InterPro" id="IPR032108">
    <property type="entry name" value="CLIP1_ZNF"/>
</dbReference>
<feature type="domain" description="CAP-Gly" evidence="7">
    <location>
        <begin position="25"/>
        <end position="71"/>
    </location>
</feature>
<dbReference type="InterPro" id="IPR000938">
    <property type="entry name" value="CAP-Gly_domain"/>
</dbReference>
<evidence type="ECO:0000256" key="5">
    <source>
        <dbReference type="ARBA" id="ARBA00023212"/>
    </source>
</evidence>
<evidence type="ECO:0000313" key="9">
    <source>
        <dbReference type="Proteomes" id="UP001203852"/>
    </source>
</evidence>
<dbReference type="PROSITE" id="PS50245">
    <property type="entry name" value="CAP_GLY_2"/>
    <property type="match status" value="1"/>
</dbReference>
<dbReference type="InterPro" id="IPR036859">
    <property type="entry name" value="CAP-Gly_dom_sf"/>
</dbReference>
<dbReference type="Gene3D" id="2.30.30.190">
    <property type="entry name" value="CAP Gly-rich-like domain"/>
    <property type="match status" value="1"/>
</dbReference>
<evidence type="ECO:0000256" key="1">
    <source>
        <dbReference type="ARBA" id="ARBA00004245"/>
    </source>
</evidence>
<evidence type="ECO:0000256" key="2">
    <source>
        <dbReference type="ARBA" id="ARBA00022490"/>
    </source>
</evidence>
<gene>
    <name evidence="8" type="ORF">EDD36DRAFT_40673</name>
</gene>
<feature type="compositionally biased region" description="Basic and acidic residues" evidence="6">
    <location>
        <begin position="651"/>
        <end position="670"/>
    </location>
</feature>
<feature type="compositionally biased region" description="Basic and acidic residues" evidence="6">
    <location>
        <begin position="421"/>
        <end position="433"/>
    </location>
</feature>
<reference evidence="8" key="1">
    <citation type="journal article" date="2022" name="bioRxiv">
        <title>Deciphering the potential niche of two novel black yeast fungi from a biological soil crust based on their genomes, phenotypes, and melanin regulation.</title>
        <authorList>
            <consortium name="DOE Joint Genome Institute"/>
            <person name="Carr E.C."/>
            <person name="Barton Q."/>
            <person name="Grambo S."/>
            <person name="Sullivan M."/>
            <person name="Renfro C.M."/>
            <person name="Kuo A."/>
            <person name="Pangilinan J."/>
            <person name="Lipzen A."/>
            <person name="Keymanesh K."/>
            <person name="Savage E."/>
            <person name="Barry K."/>
            <person name="Grigoriev I.V."/>
            <person name="Riekhof W.R."/>
            <person name="Harris S.S."/>
        </authorList>
    </citation>
    <scope>NUCLEOTIDE SEQUENCE</scope>
    <source>
        <strain evidence="8">JF 03-4F</strain>
    </source>
</reference>
<dbReference type="Proteomes" id="UP001203852">
    <property type="component" value="Unassembled WGS sequence"/>
</dbReference>
<feature type="compositionally biased region" description="Polar residues" evidence="6">
    <location>
        <begin position="97"/>
        <end position="106"/>
    </location>
</feature>
<keyword evidence="3" id="KW-0493">Microtubule</keyword>
<dbReference type="Pfam" id="PF16641">
    <property type="entry name" value="CLIP1_ZNF"/>
    <property type="match status" value="2"/>
</dbReference>
<keyword evidence="2" id="KW-0963">Cytoplasm</keyword>
<accession>A0AAN6E8Q5</accession>
<evidence type="ECO:0000256" key="3">
    <source>
        <dbReference type="ARBA" id="ARBA00022701"/>
    </source>
</evidence>
<organism evidence="8 9">
    <name type="scientific">Exophiala viscosa</name>
    <dbReference type="NCBI Taxonomy" id="2486360"/>
    <lineage>
        <taxon>Eukaryota</taxon>
        <taxon>Fungi</taxon>
        <taxon>Dikarya</taxon>
        <taxon>Ascomycota</taxon>
        <taxon>Pezizomycotina</taxon>
        <taxon>Eurotiomycetes</taxon>
        <taxon>Chaetothyriomycetidae</taxon>
        <taxon>Chaetothyriales</taxon>
        <taxon>Herpotrichiellaceae</taxon>
        <taxon>Exophiala</taxon>
    </lineage>
</organism>
<feature type="compositionally biased region" description="Polar residues" evidence="6">
    <location>
        <begin position="573"/>
        <end position="585"/>
    </location>
</feature>
<keyword evidence="9" id="KW-1185">Reference proteome</keyword>
<evidence type="ECO:0000256" key="6">
    <source>
        <dbReference type="SAM" id="MobiDB-lite"/>
    </source>
</evidence>
<dbReference type="EMBL" id="MU404350">
    <property type="protein sequence ID" value="KAI1618755.1"/>
    <property type="molecule type" value="Genomic_DNA"/>
</dbReference>